<keyword evidence="4 8" id="KW-0378">Hydrolase</keyword>
<feature type="domain" description="Metallo-beta-lactamase" evidence="9">
    <location>
        <begin position="16"/>
        <end position="233"/>
    </location>
</feature>
<comment type="subunit">
    <text evidence="8">Homodimer.</text>
</comment>
<proteinExistence type="inferred from homology"/>
<keyword evidence="1 8" id="KW-0963">Cytoplasm</keyword>
<dbReference type="InterPro" id="IPR036866">
    <property type="entry name" value="RibonucZ/Hydroxyglut_hydro"/>
</dbReference>
<evidence type="ECO:0000256" key="8">
    <source>
        <dbReference type="HAMAP-Rule" id="MF_01492"/>
    </source>
</evidence>
<evidence type="ECO:0000313" key="10">
    <source>
        <dbReference type="EMBL" id="HDM36469.1"/>
    </source>
</evidence>
<evidence type="ECO:0000256" key="7">
    <source>
        <dbReference type="ARBA" id="ARBA00022884"/>
    </source>
</evidence>
<feature type="binding site" evidence="8">
    <location>
        <position position="174"/>
    </location>
    <ligand>
        <name>Zn(2+)</name>
        <dbReference type="ChEBI" id="CHEBI:29105"/>
        <label>1</label>
        <note>catalytic</note>
    </ligand>
</feature>
<evidence type="ECO:0000256" key="1">
    <source>
        <dbReference type="ARBA" id="ARBA00022490"/>
    </source>
</evidence>
<dbReference type="InterPro" id="IPR004613">
    <property type="entry name" value="RNase_J"/>
</dbReference>
<dbReference type="PANTHER" id="PTHR43694:SF1">
    <property type="entry name" value="RIBONUCLEASE J"/>
    <property type="match status" value="1"/>
</dbReference>
<keyword evidence="5 8" id="KW-0862">Zinc</keyword>
<evidence type="ECO:0000313" key="11">
    <source>
        <dbReference type="EMBL" id="HEC57496.1"/>
    </source>
</evidence>
<dbReference type="PANTHER" id="PTHR43694">
    <property type="entry name" value="RIBONUCLEASE J"/>
    <property type="match status" value="1"/>
</dbReference>
<sequence>MVDIGIVAVGGYNEVGRNMTAIRIDKDIVIMDMGIRLDSVQIHEDVEIERMHSLDLIQMGAIPDDTIMNQIEGSVRAIVCTHGHLDHIGAVSKLAHRYKAPIIATPFTMELISQQLRSERKFRIGNTLVRLNAGETYRITDDIELEFIRVQHSIPDCVFAALHTRGGTILYANDFKFDRFPILNEPVDERRLRQLGREGVLAMIVESTRVDVNGKTPSENVAKDLVMDVITGIGDTDSGIIVTTFSSHIARILSVVEAASRSGRVPVLLGRSMDRYWEAVKKMEYIRERFPEDLLVAGDRKQIDKILKRIVSEGKEKYLPIVTGHQGEPGAILTRIGDGDTPYEMSKGDKVIFSATIIPTPMNAANRYAIETKLRMKGVRIYTDIHVSGHAAREDHWELMRMINPTHVIPSHGNLSMTGSYAELAEELGYVLGEDVHLLRNGQEIALR</sequence>
<dbReference type="GO" id="GO:0004534">
    <property type="term" value="F:5'-3' RNA exonuclease activity"/>
    <property type="evidence" value="ECO:0007669"/>
    <property type="project" value="UniProtKB-UniRule"/>
</dbReference>
<dbReference type="GO" id="GO:0005737">
    <property type="term" value="C:cytoplasm"/>
    <property type="evidence" value="ECO:0007669"/>
    <property type="project" value="UniProtKB-SubCell"/>
</dbReference>
<feature type="binding site" evidence="8">
    <location>
        <begin position="386"/>
        <end position="390"/>
    </location>
    <ligand>
        <name>substrate</name>
    </ligand>
</feature>
<dbReference type="InterPro" id="IPR011108">
    <property type="entry name" value="RMMBL"/>
</dbReference>
<dbReference type="AlphaFoldDB" id="A0A1F2P861"/>
<evidence type="ECO:0000313" key="13">
    <source>
        <dbReference type="Proteomes" id="UP000185779"/>
    </source>
</evidence>
<comment type="function">
    <text evidence="8">An RNase that has 5'-3' exonuclease activity. May be involved in RNA degradation.</text>
</comment>
<evidence type="ECO:0000256" key="2">
    <source>
        <dbReference type="ARBA" id="ARBA00022722"/>
    </source>
</evidence>
<evidence type="ECO:0000256" key="5">
    <source>
        <dbReference type="ARBA" id="ARBA00022833"/>
    </source>
</evidence>
<keyword evidence="2 8" id="KW-0540">Nuclease</keyword>
<dbReference type="Pfam" id="PF22505">
    <property type="entry name" value="RNase_J_b_CASP"/>
    <property type="match status" value="1"/>
</dbReference>
<evidence type="ECO:0000259" key="9">
    <source>
        <dbReference type="SMART" id="SM00849"/>
    </source>
</evidence>
<dbReference type="InterPro" id="IPR030879">
    <property type="entry name" value="RNase_J_arc"/>
</dbReference>
<name>A0A1F2P861_9EURY</name>
<keyword evidence="6 8" id="KW-0269">Exonuclease</keyword>
<dbReference type="CDD" id="cd07714">
    <property type="entry name" value="RNaseJ_MBL-fold"/>
    <property type="match status" value="1"/>
</dbReference>
<feature type="binding site" evidence="8">
    <location>
        <position position="82"/>
    </location>
    <ligand>
        <name>Zn(2+)</name>
        <dbReference type="ChEBI" id="CHEBI:29105"/>
        <label>1</label>
        <note>catalytic</note>
    </ligand>
</feature>
<dbReference type="EMBL" id="DRIE01000107">
    <property type="protein sequence ID" value="HEC57496.1"/>
    <property type="molecule type" value="Genomic_DNA"/>
</dbReference>
<dbReference type="NCBIfam" id="TIGR00649">
    <property type="entry name" value="MG423"/>
    <property type="match status" value="1"/>
</dbReference>
<dbReference type="STRING" id="1839936.SBU_000164"/>
<feature type="binding site" evidence="8">
    <location>
        <position position="174"/>
    </location>
    <ligand>
        <name>Zn(2+)</name>
        <dbReference type="ChEBI" id="CHEBI:29105"/>
        <label>2</label>
        <note>catalytic</note>
    </ligand>
</feature>
<dbReference type="HAMAP" id="MF_01492">
    <property type="entry name" value="RNase_J_arch"/>
    <property type="match status" value="1"/>
</dbReference>
<evidence type="ECO:0000256" key="3">
    <source>
        <dbReference type="ARBA" id="ARBA00022723"/>
    </source>
</evidence>
<dbReference type="Proteomes" id="UP000885863">
    <property type="component" value="Unassembled WGS sequence"/>
</dbReference>
<keyword evidence="13" id="KW-1185">Reference proteome</keyword>
<dbReference type="InterPro" id="IPR042173">
    <property type="entry name" value="RNase_J_2"/>
</dbReference>
<evidence type="ECO:0000256" key="6">
    <source>
        <dbReference type="ARBA" id="ARBA00022839"/>
    </source>
</evidence>
<reference evidence="10" key="2">
    <citation type="journal article" date="2020" name="mSystems">
        <title>Genome- and Community-Level Interaction Insights into Carbon Utilization and Element Cycling Functions of Hydrothermarchaeota in Hydrothermal Sediment.</title>
        <authorList>
            <person name="Zhou Z."/>
            <person name="Liu Y."/>
            <person name="Xu W."/>
            <person name="Pan J."/>
            <person name="Luo Z.H."/>
            <person name="Li M."/>
        </authorList>
    </citation>
    <scope>NUCLEOTIDE SEQUENCE [LARGE SCALE GENOMIC DNA]</scope>
    <source>
        <strain evidence="10">HyVt-185</strain>
        <strain evidence="11">HyVt-386</strain>
    </source>
</reference>
<feature type="binding site" evidence="8">
    <location>
        <position position="152"/>
    </location>
    <ligand>
        <name>Zn(2+)</name>
        <dbReference type="ChEBI" id="CHEBI:29105"/>
        <label>1</label>
        <note>catalytic</note>
    </ligand>
</feature>
<feature type="binding site" evidence="8">
    <location>
        <position position="87"/>
    </location>
    <ligand>
        <name>Zn(2+)</name>
        <dbReference type="ChEBI" id="CHEBI:29105"/>
        <label>2</label>
        <note>catalytic</note>
    </ligand>
</feature>
<dbReference type="PATRIC" id="fig|1839936.3.peg.164"/>
<reference evidence="12 13" key="1">
    <citation type="submission" date="2016-05" db="EMBL/GenBank/DDBJ databases">
        <title>Microbial consortia oxidize butane by reversing methanogenesis.</title>
        <authorList>
            <person name="Laso-Perez R."/>
            <person name="Richter M."/>
            <person name="Wegener G."/>
            <person name="Musat F."/>
        </authorList>
    </citation>
    <scope>NUCLEOTIDE SEQUENCE [LARGE SCALE GENOMIC DNA]</scope>
    <source>
        <strain evidence="12">BOX1</strain>
    </source>
</reference>
<evidence type="ECO:0000313" key="12">
    <source>
        <dbReference type="EMBL" id="OFV66871.1"/>
    </source>
</evidence>
<dbReference type="GO" id="GO:0006401">
    <property type="term" value="P:RNA catabolic process"/>
    <property type="evidence" value="ECO:0007669"/>
    <property type="project" value="UniProtKB-UniRule"/>
</dbReference>
<dbReference type="GO" id="GO:0008270">
    <property type="term" value="F:zinc ion binding"/>
    <property type="evidence" value="ECO:0007669"/>
    <property type="project" value="UniProtKB-UniRule"/>
</dbReference>
<dbReference type="Gene3D" id="3.40.50.10710">
    <property type="entry name" value="Metallo-hydrolase/oxidoreductase"/>
    <property type="match status" value="1"/>
</dbReference>
<feature type="binding site" evidence="8">
    <location>
        <position position="84"/>
    </location>
    <ligand>
        <name>Zn(2+)</name>
        <dbReference type="ChEBI" id="CHEBI:29105"/>
        <label>1</label>
        <note>catalytic</note>
    </ligand>
</feature>
<dbReference type="Gene3D" id="3.60.15.10">
    <property type="entry name" value="Ribonuclease Z/Hydroxyacylglutathione hydrolase-like"/>
    <property type="match status" value="1"/>
</dbReference>
<dbReference type="GO" id="GO:0003723">
    <property type="term" value="F:RNA binding"/>
    <property type="evidence" value="ECO:0007669"/>
    <property type="project" value="UniProtKB-KW"/>
</dbReference>
<dbReference type="InterPro" id="IPR001279">
    <property type="entry name" value="Metallo-B-lactamas"/>
</dbReference>
<dbReference type="Proteomes" id="UP000885936">
    <property type="component" value="Unassembled WGS sequence"/>
</dbReference>
<comment type="caution">
    <text evidence="12">The sequence shown here is derived from an EMBL/GenBank/DDBJ whole genome shotgun (WGS) entry which is preliminary data.</text>
</comment>
<dbReference type="SMART" id="SM00849">
    <property type="entry name" value="Lactamase_B"/>
    <property type="match status" value="1"/>
</dbReference>
<dbReference type="Pfam" id="PF07521">
    <property type="entry name" value="RMMBL"/>
    <property type="match status" value="1"/>
</dbReference>
<comment type="similarity">
    <text evidence="8">Belongs to the metallo-beta-lactamase superfamily. RNA-metabolizing metallo-beta-lactamase-like family. Archaeal RNase J subfamily.</text>
</comment>
<protein>
    <recommendedName>
        <fullName evidence="8">Ribonuclease J</fullName>
        <shortName evidence="8">RNase J</shortName>
        <ecNumber evidence="8">3.1.-.-</ecNumber>
    </recommendedName>
</protein>
<organism evidence="12 13">
    <name type="scientific">Candidatus Syntropharchaeum butanivorans</name>
    <dbReference type="NCBI Taxonomy" id="1839936"/>
    <lineage>
        <taxon>Archaea</taxon>
        <taxon>Methanobacteriati</taxon>
        <taxon>Methanobacteriota</taxon>
        <taxon>Stenosarchaea group</taxon>
        <taxon>Methanomicrobia</taxon>
        <taxon>Methanosarcinales</taxon>
        <taxon>ANME-2 cluster</taxon>
        <taxon>Candidatus Syntropharchaeum</taxon>
    </lineage>
</organism>
<keyword evidence="7 8" id="KW-0694">RNA-binding</keyword>
<keyword evidence="3 8" id="KW-0479">Metal-binding</keyword>
<feature type="binding site" evidence="8">
    <location>
        <position position="86"/>
    </location>
    <ligand>
        <name>Zn(2+)</name>
        <dbReference type="ChEBI" id="CHEBI:29105"/>
        <label>2</label>
        <note>catalytic</note>
    </ligand>
</feature>
<dbReference type="Pfam" id="PF12706">
    <property type="entry name" value="Lactamase_B_2"/>
    <property type="match status" value="1"/>
</dbReference>
<gene>
    <name evidence="8" type="primary">rnj</name>
    <name evidence="10" type="ORF">ENG09_04365</name>
    <name evidence="11" type="ORF">ENI32_06410</name>
    <name evidence="12" type="ORF">SBU_000164</name>
</gene>
<comment type="cofactor">
    <cofactor evidence="8">
        <name>Zn(2+)</name>
        <dbReference type="ChEBI" id="CHEBI:29105"/>
    </cofactor>
    <text evidence="8">Binds 2 Zn(2+) ions per subunit. It is not clear if Zn(2+) or Mg(2+) is physiologically important.</text>
</comment>
<dbReference type="SUPFAM" id="SSF56281">
    <property type="entry name" value="Metallo-hydrolase/oxidoreductase"/>
    <property type="match status" value="1"/>
</dbReference>
<feature type="binding site" evidence="8">
    <location>
        <position position="412"/>
    </location>
    <ligand>
        <name>Zn(2+)</name>
        <dbReference type="ChEBI" id="CHEBI:29105"/>
        <label>2</label>
        <note>catalytic</note>
    </ligand>
</feature>
<dbReference type="EMBL" id="DQZR01000188">
    <property type="protein sequence ID" value="HDM36469.1"/>
    <property type="molecule type" value="Genomic_DNA"/>
</dbReference>
<dbReference type="Proteomes" id="UP000185779">
    <property type="component" value="Unassembled WGS sequence"/>
</dbReference>
<dbReference type="EC" id="3.1.-.-" evidence="8"/>
<dbReference type="InterPro" id="IPR055132">
    <property type="entry name" value="RNase_J_b_CASP"/>
</dbReference>
<accession>A0A1F2P861</accession>
<comment type="subcellular location">
    <subcellularLocation>
        <location evidence="8">Cytoplasm</location>
    </subcellularLocation>
</comment>
<dbReference type="EMBL" id="LYOR01000001">
    <property type="protein sequence ID" value="OFV66871.1"/>
    <property type="molecule type" value="Genomic_DNA"/>
</dbReference>
<evidence type="ECO:0000256" key="4">
    <source>
        <dbReference type="ARBA" id="ARBA00022801"/>
    </source>
</evidence>